<dbReference type="SUPFAM" id="SSF88659">
    <property type="entry name" value="Sigma3 and sigma4 domains of RNA polymerase sigma factors"/>
    <property type="match status" value="1"/>
</dbReference>
<gene>
    <name evidence="4" type="ordered locus">TOL2_C00700</name>
</gene>
<dbReference type="InterPro" id="IPR036388">
    <property type="entry name" value="WH-like_DNA-bd_sf"/>
</dbReference>
<dbReference type="PANTHER" id="PTHR37478">
    <property type="match status" value="1"/>
</dbReference>
<dbReference type="RefSeq" id="WP_014955598.1">
    <property type="nucleotide sequence ID" value="NC_018645.1"/>
</dbReference>
<dbReference type="KEGG" id="dto:TOL2_C00700"/>
<dbReference type="STRING" id="651182.TOL2_C00700"/>
<evidence type="ECO:0000313" key="4">
    <source>
        <dbReference type="EMBL" id="CCK78240.1"/>
    </source>
</evidence>
<evidence type="ECO:0000256" key="2">
    <source>
        <dbReference type="HAMAP-Rule" id="MF_00674"/>
    </source>
</evidence>
<dbReference type="Proteomes" id="UP000007347">
    <property type="component" value="Chromosome"/>
</dbReference>
<keyword evidence="5" id="KW-1185">Reference proteome</keyword>
<dbReference type="Gene3D" id="1.10.10.10">
    <property type="entry name" value="Winged helix-like DNA-binding domain superfamily/Winged helix DNA-binding domain"/>
    <property type="match status" value="1"/>
</dbReference>
<dbReference type="PANTHER" id="PTHR37478:SF2">
    <property type="entry name" value="UPF0251 PROTEIN TK0562"/>
    <property type="match status" value="1"/>
</dbReference>
<reference evidence="4 5" key="1">
    <citation type="journal article" date="2013" name="Environ. Microbiol.">
        <title>Complete genome, catabolic sub-proteomes and key-metabolites of Desulfobacula toluolica Tol2, a marine, aromatic compound-degrading, sulfate-reducing bacterium.</title>
        <authorList>
            <person name="Wohlbrand L."/>
            <person name="Jacob J.H."/>
            <person name="Kube M."/>
            <person name="Mussmann M."/>
            <person name="Jarling R."/>
            <person name="Beck A."/>
            <person name="Amann R."/>
            <person name="Wilkes H."/>
            <person name="Reinhardt R."/>
            <person name="Rabus R."/>
        </authorList>
    </citation>
    <scope>NUCLEOTIDE SEQUENCE [LARGE SCALE GENOMIC DNA]</scope>
    <source>
        <strain evidence="5">DSM 7467 / Tol2</strain>
    </source>
</reference>
<dbReference type="OrthoDB" id="280278at2"/>
<name>K0NC82_DESTT</name>
<feature type="compositionally biased region" description="Gly residues" evidence="3">
    <location>
        <begin position="130"/>
        <end position="176"/>
    </location>
</feature>
<sequence length="176" mass="19169">MPRPKRPRYIQSHPDIQGFTPDGISHNGETVLSIEEFEAIRLSDYMGLDQSRAAEQMNVSRQTFGRILKQARYNLSEALVTGKRLKVTGGCYQMQGRGRRRRGGCNKNIEEENIMENQKKDNSRDSGAATGSGQGGGQGQGQGKRGQGKGQGQGKRCQGQGGQGRGQSGGCRRGNR</sequence>
<dbReference type="HOGENOM" id="CLU_094511_0_0_7"/>
<accession>K0NC82</accession>
<dbReference type="AlphaFoldDB" id="K0NC82"/>
<evidence type="ECO:0000256" key="3">
    <source>
        <dbReference type="SAM" id="MobiDB-lite"/>
    </source>
</evidence>
<organism evidence="4 5">
    <name type="scientific">Desulfobacula toluolica (strain DSM 7467 / Tol2)</name>
    <dbReference type="NCBI Taxonomy" id="651182"/>
    <lineage>
        <taxon>Bacteria</taxon>
        <taxon>Pseudomonadati</taxon>
        <taxon>Thermodesulfobacteriota</taxon>
        <taxon>Desulfobacteria</taxon>
        <taxon>Desulfobacterales</taxon>
        <taxon>Desulfobacteraceae</taxon>
        <taxon>Desulfobacula</taxon>
    </lineage>
</organism>
<proteinExistence type="inferred from homology"/>
<comment type="similarity">
    <text evidence="1 2">Belongs to the UPF0251 family.</text>
</comment>
<dbReference type="Pfam" id="PF02001">
    <property type="entry name" value="DUF134"/>
    <property type="match status" value="1"/>
</dbReference>
<feature type="region of interest" description="Disordered" evidence="3">
    <location>
        <begin position="95"/>
        <end position="176"/>
    </location>
</feature>
<dbReference type="EMBL" id="FO203503">
    <property type="protein sequence ID" value="CCK78240.1"/>
    <property type="molecule type" value="Genomic_DNA"/>
</dbReference>
<dbReference type="InterPro" id="IPR002852">
    <property type="entry name" value="UPF0251"/>
</dbReference>
<dbReference type="InterPro" id="IPR013324">
    <property type="entry name" value="RNA_pol_sigma_r3/r4-like"/>
</dbReference>
<evidence type="ECO:0000313" key="5">
    <source>
        <dbReference type="Proteomes" id="UP000007347"/>
    </source>
</evidence>
<protein>
    <recommendedName>
        <fullName evidence="2">UPF0251 protein TOL2_C00700</fullName>
    </recommendedName>
</protein>
<evidence type="ECO:0000256" key="1">
    <source>
        <dbReference type="ARBA" id="ARBA00009350"/>
    </source>
</evidence>
<dbReference type="HAMAP" id="MF_00674">
    <property type="entry name" value="UPF0251"/>
    <property type="match status" value="1"/>
</dbReference>